<evidence type="ECO:0000313" key="2">
    <source>
        <dbReference type="Proteomes" id="UP000284842"/>
    </source>
</evidence>
<dbReference type="EMBL" id="NHTK01001375">
    <property type="protein sequence ID" value="PPQ98847.1"/>
    <property type="molecule type" value="Genomic_DNA"/>
</dbReference>
<dbReference type="Proteomes" id="UP000284842">
    <property type="component" value="Unassembled WGS sequence"/>
</dbReference>
<keyword evidence="2" id="KW-1185">Reference proteome</keyword>
<organism evidence="1 2">
    <name type="scientific">Panaeolus cyanescens</name>
    <dbReference type="NCBI Taxonomy" id="181874"/>
    <lineage>
        <taxon>Eukaryota</taxon>
        <taxon>Fungi</taxon>
        <taxon>Dikarya</taxon>
        <taxon>Basidiomycota</taxon>
        <taxon>Agaricomycotina</taxon>
        <taxon>Agaricomycetes</taxon>
        <taxon>Agaricomycetidae</taxon>
        <taxon>Agaricales</taxon>
        <taxon>Agaricineae</taxon>
        <taxon>Galeropsidaceae</taxon>
        <taxon>Panaeolus</taxon>
    </lineage>
</organism>
<reference evidence="1 2" key="1">
    <citation type="journal article" date="2018" name="Evol. Lett.">
        <title>Horizontal gene cluster transfer increased hallucinogenic mushroom diversity.</title>
        <authorList>
            <person name="Reynolds H.T."/>
            <person name="Vijayakumar V."/>
            <person name="Gluck-Thaler E."/>
            <person name="Korotkin H.B."/>
            <person name="Matheny P.B."/>
            <person name="Slot J.C."/>
        </authorList>
    </citation>
    <scope>NUCLEOTIDE SEQUENCE [LARGE SCALE GENOMIC DNA]</scope>
    <source>
        <strain evidence="1 2">2629</strain>
    </source>
</reference>
<protein>
    <submittedName>
        <fullName evidence="1">Uncharacterized protein</fullName>
    </submittedName>
</protein>
<evidence type="ECO:0000313" key="1">
    <source>
        <dbReference type="EMBL" id="PPQ98847.1"/>
    </source>
</evidence>
<dbReference type="OrthoDB" id="2885496at2759"/>
<dbReference type="AlphaFoldDB" id="A0A409Y737"/>
<gene>
    <name evidence="1" type="ORF">CVT24_003401</name>
</gene>
<accession>A0A409Y737</accession>
<comment type="caution">
    <text evidence="1">The sequence shown here is derived from an EMBL/GenBank/DDBJ whole genome shotgun (WGS) entry which is preliminary data.</text>
</comment>
<dbReference type="InParanoid" id="A0A409Y737"/>
<sequence>MYQVLAQHGFPLKSWQKTDGVDMPYRYCIVNRHLVDNKYEVFLLTTFGGARTANDLSILGKQFGMPLGNTGWINNVKPLQTWPPIHSFGLQRKSFVFTIPFIATIDQNDTDKRLSVGGRVHLLGSDLQRLQNFSRSKIPILLANHKAIFRDLYSHKQGSVLALDSKDTPNDVFSPTLAEFESSLEDLSEGIQEWEVRKTYHIRTVAPQRLPNRSRLDFRWVNRYATTDIKTSSSFLRNKLPRQPVKKTLPPPFFASCLRVGVKSFARRIP</sequence>
<proteinExistence type="predicted"/>
<name>A0A409Y737_9AGAR</name>